<evidence type="ECO:0000313" key="3">
    <source>
        <dbReference type="Proteomes" id="UP000320762"/>
    </source>
</evidence>
<keyword evidence="3" id="KW-1185">Reference proteome</keyword>
<dbReference type="SUPFAM" id="SSF52799">
    <property type="entry name" value="(Phosphotyrosine protein) phosphatases II"/>
    <property type="match status" value="1"/>
</dbReference>
<dbReference type="GO" id="GO:0004721">
    <property type="term" value="F:phosphoprotein phosphatase activity"/>
    <property type="evidence" value="ECO:0007669"/>
    <property type="project" value="InterPro"/>
</dbReference>
<dbReference type="InterPro" id="IPR026893">
    <property type="entry name" value="Tyr/Ser_Pase_IphP-type"/>
</dbReference>
<name>A0A550CVM3_9AGAR</name>
<organism evidence="2 3">
    <name type="scientific">Schizophyllum amplum</name>
    <dbReference type="NCBI Taxonomy" id="97359"/>
    <lineage>
        <taxon>Eukaryota</taxon>
        <taxon>Fungi</taxon>
        <taxon>Dikarya</taxon>
        <taxon>Basidiomycota</taxon>
        <taxon>Agaricomycotina</taxon>
        <taxon>Agaricomycetes</taxon>
        <taxon>Agaricomycetidae</taxon>
        <taxon>Agaricales</taxon>
        <taxon>Schizophyllaceae</taxon>
        <taxon>Schizophyllum</taxon>
    </lineage>
</organism>
<comment type="caution">
    <text evidence="2">The sequence shown here is derived from an EMBL/GenBank/DDBJ whole genome shotgun (WGS) entry which is preliminary data.</text>
</comment>
<dbReference type="PANTHER" id="PTHR31126">
    <property type="entry name" value="TYROSINE-PROTEIN PHOSPHATASE"/>
    <property type="match status" value="1"/>
</dbReference>
<dbReference type="AlphaFoldDB" id="A0A550CVM3"/>
<gene>
    <name evidence="2" type="ORF">BD626DRAFT_1469</name>
</gene>
<dbReference type="EMBL" id="VDMD01000001">
    <property type="protein sequence ID" value="TRM68839.1"/>
    <property type="molecule type" value="Genomic_DNA"/>
</dbReference>
<reference evidence="2 3" key="1">
    <citation type="journal article" date="2019" name="New Phytol.">
        <title>Comparative genomics reveals unique wood-decay strategies and fruiting body development in the Schizophyllaceae.</title>
        <authorList>
            <person name="Almasi E."/>
            <person name="Sahu N."/>
            <person name="Krizsan K."/>
            <person name="Balint B."/>
            <person name="Kovacs G.M."/>
            <person name="Kiss B."/>
            <person name="Cseklye J."/>
            <person name="Drula E."/>
            <person name="Henrissat B."/>
            <person name="Nagy I."/>
            <person name="Chovatia M."/>
            <person name="Adam C."/>
            <person name="LaButti K."/>
            <person name="Lipzen A."/>
            <person name="Riley R."/>
            <person name="Grigoriev I.V."/>
            <person name="Nagy L.G."/>
        </authorList>
    </citation>
    <scope>NUCLEOTIDE SEQUENCE [LARGE SCALE GENOMIC DNA]</scope>
    <source>
        <strain evidence="2 3">NL-1724</strain>
    </source>
</reference>
<dbReference type="Gene3D" id="3.90.190.10">
    <property type="entry name" value="Protein tyrosine phosphatase superfamily"/>
    <property type="match status" value="1"/>
</dbReference>
<dbReference type="PROSITE" id="PS50056">
    <property type="entry name" value="TYR_PHOSPHATASE_2"/>
    <property type="match status" value="1"/>
</dbReference>
<dbReference type="Proteomes" id="UP000320762">
    <property type="component" value="Unassembled WGS sequence"/>
</dbReference>
<dbReference type="PANTHER" id="PTHR31126:SF1">
    <property type="entry name" value="TYROSINE SPECIFIC PROTEIN PHOSPHATASES DOMAIN-CONTAINING PROTEIN"/>
    <property type="match status" value="1"/>
</dbReference>
<sequence>MSTTDLPPPFVNIEGVINLRVVGGFATSDPSARVKPVAFYRAGDISRITEPGKQALIALGITRVFDFRSAREIASYQTPPATIPGVEVVRCPVSETEGFDPVSLAVRLQKFDEDEAESFRIMYREILDSAAPVYARIIRDMIAHPDDPCLVHCTAGKDRTGLFSAIVEMILGVSDEDIINDYTLTTVGMAPIFPLLAKKFQDQPVYRDNWEGLLKMGSSKPETMHATLAMIREEYGGAEGYLHRAGVTDAEIKALREAFLVKQ</sequence>
<feature type="domain" description="Tyrosine specific protein phosphatases" evidence="1">
    <location>
        <begin position="124"/>
        <end position="179"/>
    </location>
</feature>
<dbReference type="InterPro" id="IPR029021">
    <property type="entry name" value="Prot-tyrosine_phosphatase-like"/>
</dbReference>
<dbReference type="Pfam" id="PF13350">
    <property type="entry name" value="Y_phosphatase3"/>
    <property type="match status" value="1"/>
</dbReference>
<dbReference type="InterPro" id="IPR016130">
    <property type="entry name" value="Tyr_Pase_AS"/>
</dbReference>
<dbReference type="InterPro" id="IPR000387">
    <property type="entry name" value="Tyr_Pase_dom"/>
</dbReference>
<dbReference type="PROSITE" id="PS00383">
    <property type="entry name" value="TYR_PHOSPHATASE_1"/>
    <property type="match status" value="1"/>
</dbReference>
<accession>A0A550CVM3</accession>
<evidence type="ECO:0000259" key="1">
    <source>
        <dbReference type="PROSITE" id="PS50056"/>
    </source>
</evidence>
<dbReference type="OrthoDB" id="9988524at2759"/>
<protein>
    <submittedName>
        <fullName evidence="2">Protein-tyrosine phosphatase-like protein</fullName>
    </submittedName>
</protein>
<evidence type="ECO:0000313" key="2">
    <source>
        <dbReference type="EMBL" id="TRM68839.1"/>
    </source>
</evidence>
<proteinExistence type="predicted"/>
<dbReference type="STRING" id="97359.A0A550CVM3"/>